<organism evidence="2 3">
    <name type="scientific">Adineta steineri</name>
    <dbReference type="NCBI Taxonomy" id="433720"/>
    <lineage>
        <taxon>Eukaryota</taxon>
        <taxon>Metazoa</taxon>
        <taxon>Spiralia</taxon>
        <taxon>Gnathifera</taxon>
        <taxon>Rotifera</taxon>
        <taxon>Eurotatoria</taxon>
        <taxon>Bdelloidea</taxon>
        <taxon>Adinetida</taxon>
        <taxon>Adinetidae</taxon>
        <taxon>Adineta</taxon>
    </lineage>
</organism>
<name>A0A820N9B5_9BILA</name>
<feature type="region of interest" description="Disordered" evidence="1">
    <location>
        <begin position="1"/>
        <end position="29"/>
    </location>
</feature>
<feature type="non-terminal residue" evidence="2">
    <location>
        <position position="133"/>
    </location>
</feature>
<evidence type="ECO:0000256" key="1">
    <source>
        <dbReference type="SAM" id="MobiDB-lite"/>
    </source>
</evidence>
<dbReference type="Proteomes" id="UP000663868">
    <property type="component" value="Unassembled WGS sequence"/>
</dbReference>
<comment type="caution">
    <text evidence="2">The sequence shown here is derived from an EMBL/GenBank/DDBJ whole genome shotgun (WGS) entry which is preliminary data.</text>
</comment>
<gene>
    <name evidence="2" type="ORF">KXQ929_LOCUS50239</name>
</gene>
<proteinExistence type="predicted"/>
<evidence type="ECO:0000313" key="3">
    <source>
        <dbReference type="Proteomes" id="UP000663868"/>
    </source>
</evidence>
<sequence>MNNRKSIATKGSDGAINKYPFPEDAEGRRRTSIQRMQNVLLIWLDSTIDETNNDCQNTIKQLRRTINDIKTFTDSDQCLEFIQTIVNKKACMIISGSLGQHIVPSVHNISQIDSIFIFCENQKHHEQWIKEWP</sequence>
<dbReference type="EMBL" id="CAJOBB010022698">
    <property type="protein sequence ID" value="CAF4387025.1"/>
    <property type="molecule type" value="Genomic_DNA"/>
</dbReference>
<reference evidence="2" key="1">
    <citation type="submission" date="2021-02" db="EMBL/GenBank/DDBJ databases">
        <authorList>
            <person name="Nowell W R."/>
        </authorList>
    </citation>
    <scope>NUCLEOTIDE SEQUENCE</scope>
</reference>
<evidence type="ECO:0000313" key="2">
    <source>
        <dbReference type="EMBL" id="CAF4387025.1"/>
    </source>
</evidence>
<dbReference type="AlphaFoldDB" id="A0A820N9B5"/>
<protein>
    <submittedName>
        <fullName evidence="2">Uncharacterized protein</fullName>
    </submittedName>
</protein>
<accession>A0A820N9B5</accession>